<organism evidence="2 3">
    <name type="scientific">Companilactobacillus tucceti DSM 20183</name>
    <dbReference type="NCBI Taxonomy" id="1423811"/>
    <lineage>
        <taxon>Bacteria</taxon>
        <taxon>Bacillati</taxon>
        <taxon>Bacillota</taxon>
        <taxon>Bacilli</taxon>
        <taxon>Lactobacillales</taxon>
        <taxon>Lactobacillaceae</taxon>
        <taxon>Companilactobacillus</taxon>
    </lineage>
</organism>
<comment type="caution">
    <text evidence="2">The sequence shown here is derived from an EMBL/GenBank/DDBJ whole genome shotgun (WGS) entry which is preliminary data.</text>
</comment>
<dbReference type="OrthoDB" id="1045432at2"/>
<dbReference type="GO" id="GO:0003677">
    <property type="term" value="F:DNA binding"/>
    <property type="evidence" value="ECO:0007669"/>
    <property type="project" value="InterPro"/>
</dbReference>
<dbReference type="Proteomes" id="UP000050929">
    <property type="component" value="Unassembled WGS sequence"/>
</dbReference>
<sequence>MVNNLAKLPIQTLVKEPKIVEKFESVLGNKSAQFVTSLINVVNSNQSLKNVDQMSVVASAMVAASLDLPINQDLGYMWLVPYGGKAQPQMGYKGYIQLAQRTGQYKHLNAVAVYEDEFQSYNPLTEQLDYEPHFKDRDSSEKPVGYVGYFELTSGFEKTVYWTRKQIDDHRQNFSKMSGKSKPSGVWATNFDAMALKTVLRNLISKWGPMSVEMQKAYESDEQATTISTNDIKDIEAQEKEPATDVSQLINGNATEVNVNDSTTNSKDSE</sequence>
<protein>
    <recommendedName>
        <fullName evidence="4">Recombinase RecT</fullName>
    </recommendedName>
</protein>
<dbReference type="AlphaFoldDB" id="A0A0R1IYM1"/>
<dbReference type="PATRIC" id="fig|1423811.3.peg.506"/>
<gene>
    <name evidence="2" type="ORF">FC72_GL000502</name>
</gene>
<dbReference type="InterPro" id="IPR004590">
    <property type="entry name" value="ssDNA_annealing_RecT"/>
</dbReference>
<feature type="compositionally biased region" description="Polar residues" evidence="1">
    <location>
        <begin position="245"/>
        <end position="270"/>
    </location>
</feature>
<reference evidence="2 3" key="1">
    <citation type="journal article" date="2015" name="Genome Announc.">
        <title>Expanding the biotechnology potential of lactobacilli through comparative genomics of 213 strains and associated genera.</title>
        <authorList>
            <person name="Sun Z."/>
            <person name="Harris H.M."/>
            <person name="McCann A."/>
            <person name="Guo C."/>
            <person name="Argimon S."/>
            <person name="Zhang W."/>
            <person name="Yang X."/>
            <person name="Jeffery I.B."/>
            <person name="Cooney J.C."/>
            <person name="Kagawa T.F."/>
            <person name="Liu W."/>
            <person name="Song Y."/>
            <person name="Salvetti E."/>
            <person name="Wrobel A."/>
            <person name="Rasinkangas P."/>
            <person name="Parkhill J."/>
            <person name="Rea M.C."/>
            <person name="O'Sullivan O."/>
            <person name="Ritari J."/>
            <person name="Douillard F.P."/>
            <person name="Paul Ross R."/>
            <person name="Yang R."/>
            <person name="Briner A.E."/>
            <person name="Felis G.E."/>
            <person name="de Vos W.M."/>
            <person name="Barrangou R."/>
            <person name="Klaenhammer T.R."/>
            <person name="Caufield P.W."/>
            <person name="Cui Y."/>
            <person name="Zhang H."/>
            <person name="O'Toole P.W."/>
        </authorList>
    </citation>
    <scope>NUCLEOTIDE SEQUENCE [LARGE SCALE GENOMIC DNA]</scope>
    <source>
        <strain evidence="2 3">DSM 20183</strain>
    </source>
</reference>
<accession>A0A0R1IYM1</accession>
<evidence type="ECO:0000256" key="1">
    <source>
        <dbReference type="SAM" id="MobiDB-lite"/>
    </source>
</evidence>
<dbReference type="STRING" id="1423811.FC72_GL000502"/>
<dbReference type="EMBL" id="AZDG01000013">
    <property type="protein sequence ID" value="KRK64334.1"/>
    <property type="molecule type" value="Genomic_DNA"/>
</dbReference>
<evidence type="ECO:0008006" key="4">
    <source>
        <dbReference type="Google" id="ProtNLM"/>
    </source>
</evidence>
<dbReference type="InterPro" id="IPR018330">
    <property type="entry name" value="RecT_fam"/>
</dbReference>
<keyword evidence="3" id="KW-1185">Reference proteome</keyword>
<dbReference type="GO" id="GO:0006259">
    <property type="term" value="P:DNA metabolic process"/>
    <property type="evidence" value="ECO:0007669"/>
    <property type="project" value="InterPro"/>
</dbReference>
<dbReference type="Pfam" id="PF03837">
    <property type="entry name" value="RecT"/>
    <property type="match status" value="1"/>
</dbReference>
<evidence type="ECO:0000313" key="2">
    <source>
        <dbReference type="EMBL" id="KRK64334.1"/>
    </source>
</evidence>
<evidence type="ECO:0000313" key="3">
    <source>
        <dbReference type="Proteomes" id="UP000050929"/>
    </source>
</evidence>
<proteinExistence type="predicted"/>
<name>A0A0R1IYM1_9LACO</name>
<dbReference type="NCBIfam" id="TIGR00616">
    <property type="entry name" value="rect"/>
    <property type="match status" value="1"/>
</dbReference>
<dbReference type="RefSeq" id="WP_057766059.1">
    <property type="nucleotide sequence ID" value="NZ_AZDG01000013.1"/>
</dbReference>
<feature type="region of interest" description="Disordered" evidence="1">
    <location>
        <begin position="239"/>
        <end position="270"/>
    </location>
</feature>